<name>A0A1L5TSG7_ACIBA</name>
<protein>
    <submittedName>
        <fullName evidence="1">Structural protein 3 family protein</fullName>
    </submittedName>
</protein>
<accession>A0A1L5TSG7</accession>
<dbReference type="EMBL" id="CP018664">
    <property type="protein sequence ID" value="APP32187.1"/>
    <property type="molecule type" value="Genomic_DNA"/>
</dbReference>
<dbReference type="RefSeq" id="WP_001062225.1">
    <property type="nucleotide sequence ID" value="NZ_CAUZGM010000002.1"/>
</dbReference>
<dbReference type="InterPro" id="IPR032495">
    <property type="entry name" value="Phage_TTP_11"/>
</dbReference>
<dbReference type="Proteomes" id="UP000072389">
    <property type="component" value="Chromosome"/>
</dbReference>
<organism evidence="1 2">
    <name type="scientific">Acinetobacter baumannii</name>
    <dbReference type="NCBI Taxonomy" id="470"/>
    <lineage>
        <taxon>Bacteria</taxon>
        <taxon>Pseudomonadati</taxon>
        <taxon>Pseudomonadota</taxon>
        <taxon>Gammaproteobacteria</taxon>
        <taxon>Moraxellales</taxon>
        <taxon>Moraxellaceae</taxon>
        <taxon>Acinetobacter</taxon>
        <taxon>Acinetobacter calcoaceticus/baumannii complex</taxon>
    </lineage>
</organism>
<gene>
    <name evidence="1" type="ORF">AUO97_15650</name>
</gene>
<evidence type="ECO:0000313" key="2">
    <source>
        <dbReference type="Proteomes" id="UP000072389"/>
    </source>
</evidence>
<proteinExistence type="predicted"/>
<sequence length="159" mass="17660">MAKHVKSQKTQLFTVIAGTVVRFICPKRISFGQDSFSKIDVTCLDADVKEYERGMRDPGEGAIGIDLDDENTSHDKLLEIAASGEKLQWYVGSSHSATPPTYDATTGIDLPETRSWWSFEGYLNDAAPNDIEVDTVIGYEFTLVRTSGVKYTKRTMVTP</sequence>
<reference evidence="1 2" key="1">
    <citation type="journal article" date="2014" name="Antimicrob. Agents Chemother.">
        <title>Triclosan can select for an AdeIJK-overexpressing mutant of Acinetobacter baumannii ATCC 17978 that displays reduced susceptibility to multiple antibiotics.</title>
        <authorList>
            <person name="Fernando D.M."/>
            <person name="Xu W."/>
            <person name="Loewen P.C."/>
            <person name="Zhanel G.G."/>
            <person name="Kumar A."/>
        </authorList>
    </citation>
    <scope>NUCLEOTIDE SEQUENCE [LARGE SCALE GENOMIC DNA]</scope>
    <source>
        <strain evidence="1 2">ATCC 17978</strain>
    </source>
</reference>
<evidence type="ECO:0000313" key="1">
    <source>
        <dbReference type="EMBL" id="APP32187.1"/>
    </source>
</evidence>
<dbReference type="Pfam" id="PF16460">
    <property type="entry name" value="Phage_TTP_11"/>
    <property type="match status" value="1"/>
</dbReference>
<dbReference type="AlphaFoldDB" id="A0A1L5TSG7"/>
<dbReference type="Gene3D" id="4.10.410.40">
    <property type="match status" value="1"/>
</dbReference>